<dbReference type="PROSITE" id="PS51257">
    <property type="entry name" value="PROKAR_LIPOPROTEIN"/>
    <property type="match status" value="1"/>
</dbReference>
<dbReference type="AlphaFoldDB" id="A0A975K4Z5"/>
<dbReference type="KEGG" id="spph:KFK14_18170"/>
<keyword evidence="3" id="KW-1185">Reference proteome</keyword>
<sequence length="475" mass="49670">MGDETGKRIVTRRAVLRAGGAGALFAATGCSTGMSPVTAPAIGKQRPSRDSLEASLQRIADPAGEGARAFLTLYRDDARRAADASDARFASGTSLGPLDGIVISIKDLFDVAGEPTRAGSRILSDAPSARTDAVVVQRLRRAGAVIIGKTNMVEFAFSGVGVNPHYGTPGNPADRQRVPGGSSSGAGVAIADAMCEIAIGTDTGGSTRIPAALCGVVGFKPSKARIPTDGAFPLSTALDSVGPLAANVAQCARADAVMAGEMPWDLQAASLDGVRFGVIQGLPLNDLDRTIADRFSKALTAIGRAGAKLSDLRFAILDDMARVNAPVPLVSVEAYAVHRERLAARGPDFDPFVRSRIETARSVTADDHAHMLEERKRLIRAMDAELADIDVLVLPTTPIVAPLMAEVADPDAFIARNRLLLRNTAIANFFDLCAISLPMPPVSSGDLPAGLMLVARNGQDHRLFQIAAAVEKRLA</sequence>
<evidence type="ECO:0000259" key="1">
    <source>
        <dbReference type="Pfam" id="PF01425"/>
    </source>
</evidence>
<dbReference type="Proteomes" id="UP000681425">
    <property type="component" value="Chromosome"/>
</dbReference>
<reference evidence="2" key="1">
    <citation type="submission" date="2021-04" db="EMBL/GenBank/DDBJ databases">
        <title>Isolation of p-tert-butylphenol degrading bacteria Sphingobium phenoxybenzoativorans Tas13 from active sludge.</title>
        <authorList>
            <person name="Li Y."/>
        </authorList>
    </citation>
    <scope>NUCLEOTIDE SEQUENCE</scope>
    <source>
        <strain evidence="2">Tas13</strain>
    </source>
</reference>
<protein>
    <submittedName>
        <fullName evidence="2">Amidase</fullName>
    </submittedName>
</protein>
<dbReference type="NCBIfam" id="NF004622">
    <property type="entry name" value="PRK05962.1"/>
    <property type="match status" value="1"/>
</dbReference>
<dbReference type="PROSITE" id="PS51318">
    <property type="entry name" value="TAT"/>
    <property type="match status" value="1"/>
</dbReference>
<dbReference type="Gene3D" id="3.90.1300.10">
    <property type="entry name" value="Amidase signature (AS) domain"/>
    <property type="match status" value="1"/>
</dbReference>
<dbReference type="PANTHER" id="PTHR11895">
    <property type="entry name" value="TRANSAMIDASE"/>
    <property type="match status" value="1"/>
</dbReference>
<feature type="domain" description="Amidase" evidence="1">
    <location>
        <begin position="51"/>
        <end position="463"/>
    </location>
</feature>
<dbReference type="InterPro" id="IPR023631">
    <property type="entry name" value="Amidase_dom"/>
</dbReference>
<dbReference type="EMBL" id="CP073910">
    <property type="protein sequence ID" value="QUT04928.1"/>
    <property type="molecule type" value="Genomic_DNA"/>
</dbReference>
<evidence type="ECO:0000313" key="3">
    <source>
        <dbReference type="Proteomes" id="UP000681425"/>
    </source>
</evidence>
<dbReference type="NCBIfam" id="NF005460">
    <property type="entry name" value="PRK07056.1"/>
    <property type="match status" value="1"/>
</dbReference>
<organism evidence="2 3">
    <name type="scientific">Sphingobium phenoxybenzoativorans</name>
    <dbReference type="NCBI Taxonomy" id="1592790"/>
    <lineage>
        <taxon>Bacteria</taxon>
        <taxon>Pseudomonadati</taxon>
        <taxon>Pseudomonadota</taxon>
        <taxon>Alphaproteobacteria</taxon>
        <taxon>Sphingomonadales</taxon>
        <taxon>Sphingomonadaceae</taxon>
        <taxon>Sphingobium</taxon>
    </lineage>
</organism>
<dbReference type="InterPro" id="IPR036928">
    <property type="entry name" value="AS_sf"/>
</dbReference>
<name>A0A975K4Z5_9SPHN</name>
<dbReference type="InterPro" id="IPR006311">
    <property type="entry name" value="TAT_signal"/>
</dbReference>
<dbReference type="InterPro" id="IPR000120">
    <property type="entry name" value="Amidase"/>
</dbReference>
<dbReference type="RefSeq" id="WP_212608655.1">
    <property type="nucleotide sequence ID" value="NZ_CP073910.1"/>
</dbReference>
<dbReference type="SUPFAM" id="SSF75304">
    <property type="entry name" value="Amidase signature (AS) enzymes"/>
    <property type="match status" value="1"/>
</dbReference>
<proteinExistence type="predicted"/>
<dbReference type="GO" id="GO:0003824">
    <property type="term" value="F:catalytic activity"/>
    <property type="evidence" value="ECO:0007669"/>
    <property type="project" value="InterPro"/>
</dbReference>
<gene>
    <name evidence="2" type="ORF">KFK14_18170</name>
</gene>
<accession>A0A975K4Z5</accession>
<dbReference type="PANTHER" id="PTHR11895:SF176">
    <property type="entry name" value="AMIDASE AMID-RELATED"/>
    <property type="match status" value="1"/>
</dbReference>
<evidence type="ECO:0000313" key="2">
    <source>
        <dbReference type="EMBL" id="QUT04928.1"/>
    </source>
</evidence>
<dbReference type="Pfam" id="PF01425">
    <property type="entry name" value="Amidase"/>
    <property type="match status" value="1"/>
</dbReference>